<dbReference type="InterPro" id="IPR036322">
    <property type="entry name" value="WD40_repeat_dom_sf"/>
</dbReference>
<dbReference type="InterPro" id="IPR015943">
    <property type="entry name" value="WD40/YVTN_repeat-like_dom_sf"/>
</dbReference>
<dbReference type="PRINTS" id="PR00320">
    <property type="entry name" value="GPROTEINBRPT"/>
</dbReference>
<dbReference type="InterPro" id="IPR001680">
    <property type="entry name" value="WD40_rpt"/>
</dbReference>
<accession>B4W2J5</accession>
<dbReference type="SUPFAM" id="SSF50978">
    <property type="entry name" value="WD40 repeat-like"/>
    <property type="match status" value="1"/>
</dbReference>
<feature type="repeat" description="WD" evidence="3">
    <location>
        <begin position="916"/>
        <end position="947"/>
    </location>
</feature>
<evidence type="ECO:0000313" key="7">
    <source>
        <dbReference type="EMBL" id="EDX71616.1"/>
    </source>
</evidence>
<dbReference type="PROSITE" id="PS50294">
    <property type="entry name" value="WD_REPEATS_REGION"/>
    <property type="match status" value="7"/>
</dbReference>
<keyword evidence="2" id="KW-0677">Repeat</keyword>
<name>B4W2J5_9CYAN</name>
<dbReference type="Gene3D" id="2.130.10.10">
    <property type="entry name" value="YVTN repeat-like/Quinoprotein amine dehydrogenase"/>
    <property type="match status" value="3"/>
</dbReference>
<feature type="domain" description="Peptidase C14 caspase" evidence="5">
    <location>
        <begin position="3"/>
        <end position="141"/>
    </location>
</feature>
<evidence type="ECO:0000256" key="4">
    <source>
        <dbReference type="SAM" id="MobiDB-lite"/>
    </source>
</evidence>
<dbReference type="CDD" id="cd00200">
    <property type="entry name" value="WD40"/>
    <property type="match status" value="1"/>
</dbReference>
<dbReference type="Pfam" id="PF00656">
    <property type="entry name" value="Peptidase_C14"/>
    <property type="match status" value="1"/>
</dbReference>
<dbReference type="OrthoDB" id="464342at2"/>
<dbReference type="eggNOG" id="COG2319">
    <property type="taxonomic scope" value="Bacteria"/>
</dbReference>
<reference evidence="7 8" key="1">
    <citation type="submission" date="2008-07" db="EMBL/GenBank/DDBJ databases">
        <authorList>
            <person name="Tandeau de Marsac N."/>
            <person name="Ferriera S."/>
            <person name="Johnson J."/>
            <person name="Kravitz S."/>
            <person name="Beeson K."/>
            <person name="Sutton G."/>
            <person name="Rogers Y.-H."/>
            <person name="Friedman R."/>
            <person name="Frazier M."/>
            <person name="Venter J.C."/>
        </authorList>
    </citation>
    <scope>NUCLEOTIDE SEQUENCE [LARGE SCALE GENOMIC DNA]</scope>
    <source>
        <strain evidence="7 8">PCC 7420</strain>
    </source>
</reference>
<dbReference type="SUPFAM" id="SSF52540">
    <property type="entry name" value="P-loop containing nucleoside triphosphate hydrolases"/>
    <property type="match status" value="1"/>
</dbReference>
<feature type="repeat" description="WD" evidence="3">
    <location>
        <begin position="1083"/>
        <end position="1115"/>
    </location>
</feature>
<evidence type="ECO:0000256" key="1">
    <source>
        <dbReference type="ARBA" id="ARBA00022574"/>
    </source>
</evidence>
<proteinExistence type="predicted"/>
<dbReference type="SMART" id="SM00320">
    <property type="entry name" value="WD40"/>
    <property type="match status" value="7"/>
</dbReference>
<dbReference type="Gene3D" id="3.40.50.1460">
    <property type="match status" value="1"/>
</dbReference>
<dbReference type="PROSITE" id="PS00678">
    <property type="entry name" value="WD_REPEATS_1"/>
    <property type="match status" value="1"/>
</dbReference>
<evidence type="ECO:0000313" key="8">
    <source>
        <dbReference type="Proteomes" id="UP000003835"/>
    </source>
</evidence>
<dbReference type="HOGENOM" id="CLU_002352_0_1_3"/>
<dbReference type="Pfam" id="PF20703">
    <property type="entry name" value="nSTAND1"/>
    <property type="match status" value="2"/>
</dbReference>
<dbReference type="Pfam" id="PF00400">
    <property type="entry name" value="WD40"/>
    <property type="match status" value="7"/>
</dbReference>
<dbReference type="InterPro" id="IPR020472">
    <property type="entry name" value="WD40_PAC1"/>
</dbReference>
<feature type="region of interest" description="Disordered" evidence="4">
    <location>
        <begin position="631"/>
        <end position="650"/>
    </location>
</feature>
<dbReference type="PANTHER" id="PTHR22847:SF637">
    <property type="entry name" value="WD REPEAT DOMAIN 5B"/>
    <property type="match status" value="1"/>
</dbReference>
<protein>
    <submittedName>
        <fullName evidence="7">Uncharacterized protein</fullName>
    </submittedName>
</protein>
<feature type="repeat" description="WD" evidence="3">
    <location>
        <begin position="958"/>
        <end position="991"/>
    </location>
</feature>
<gene>
    <name evidence="7" type="ORF">MC7420_5241</name>
</gene>
<feature type="compositionally biased region" description="Basic and acidic residues" evidence="4">
    <location>
        <begin position="1240"/>
        <end position="1249"/>
    </location>
</feature>
<evidence type="ECO:0000256" key="2">
    <source>
        <dbReference type="ARBA" id="ARBA00022737"/>
    </source>
</evidence>
<dbReference type="RefSeq" id="WP_006105558.1">
    <property type="nucleotide sequence ID" value="NZ_DS989871.1"/>
</dbReference>
<dbReference type="eggNOG" id="COG4249">
    <property type="taxonomic scope" value="Bacteria"/>
</dbReference>
<dbReference type="InterPro" id="IPR011600">
    <property type="entry name" value="Pept_C14_caspase"/>
</dbReference>
<dbReference type="STRING" id="118168.MC7420_5241"/>
<feature type="region of interest" description="Disordered" evidence="4">
    <location>
        <begin position="1228"/>
        <end position="1249"/>
    </location>
</feature>
<dbReference type="eggNOG" id="COG1672">
    <property type="taxonomic scope" value="Bacteria"/>
</dbReference>
<feature type="repeat" description="WD" evidence="3">
    <location>
        <begin position="1167"/>
        <end position="1201"/>
    </location>
</feature>
<feature type="repeat" description="WD" evidence="3">
    <location>
        <begin position="1006"/>
        <end position="1031"/>
    </location>
</feature>
<sequence>MNRQALIVGINTYDTQHLKNLTSPTKDANAIAQLLIDRGNVEVRRIPAFNTPVDSTTPIRVTLTQLEAALVQLLLPEGNTIPDTVLLYFSGYGLCKNQDRQTSFLATSDINPNRGNWGLSLSWLRDLLQQSPVREQIIWLDCYCNDEGFDLTQADPGYRGQGYSRCFIATCQSQRDGERGKWGDKDNLQTRQLNPTESNHYSQLASILLLGLDSSKHPPGWVTNYTLVELINQLSPPLIFANAGNPILLIRTRETDPESLPALPPSAPERFCPYKGLAYFDYKNEDPQYFYGRETLTDKLLEHIRTNNFLAVIGTCGSGKSSLIRAGLLHQLQRGQRLSGTQEWLTLIFQPGEHPLQNLARSFINPHNPERDYQFAQTMKLIQMGAVGLGIVVRTRAEKQRLVLVVDQFEQVFTCCQDETERQQFFDCLLGGLERTDNQLCLVIGMRTDFLSHCATYPELIQKIQALMVTVTPMTREGLKTAIIKPAQQVGVEIESDLVTQLLLDVEDAASLPLLQFMLTQLWQRRPVDRLMVAEYYRWGKLQGTIEKHANRVYHSLSDNEKEIAKDIFGALIQLNENGQVTARQVDPSELILSFKVNSRNQFKSVETCHGTSHTMSGNTESGKLEEKVSAAGHSSVVNSKPSPRRSRRVNTQPSLRAGFVPRLLSIAKRKFLNPPLHNQNYALEDREGSILNNFSPTNAVNDFISDRHSTKAVTAVMQKLIDAGLIVTHSGKWNQTLVTIAHESLIQHWLKLQEWVEEKRHGMRLQRQIEAAAIEWQTQGKPHRFLSELTLTEAEYYRDHLHLSTLGQDLIQQNLQHKGTRRGLARGGLIFAIALLSLTSGMGMSRWYKTAQMAQREHLYKNAATVQNLLPVEPIKGLLLAIETTGQSYAKFQHVDQRIASSLWQAIEVARERDRLDHESAVNAVAFHPDNQILVSGTEDGLVHLWTRQDNLIRQSLPGHKDEVTGVAVSPQGQVIASSSQDGKIRLWTVPGQPLGQPFFGQDWITSIAWSPDGQFLVSGGKDGTVQVWNRQGNPIGQPFIGHQGVVFTVAFSPDGETIASGSGDGTIRVWNRQGQPLGQPFRGHEGVVFDLAFSPNGERIVSGGRDGTVRLWNRQGELIGEPWRGHQGVVFAVAFSPDGETIASGSGDGTIRLWNSQGQLRGQPLRGHQGAVRSLAFSPDGERLASGSQDKTVRLWDVRILPEPQDWQTGLRVACDRLENHPVFERPHPANTLSRDICQAKESRTHR</sequence>
<evidence type="ECO:0000259" key="6">
    <source>
        <dbReference type="Pfam" id="PF20703"/>
    </source>
</evidence>
<dbReference type="GO" id="GO:0006508">
    <property type="term" value="P:proteolysis"/>
    <property type="evidence" value="ECO:0007669"/>
    <property type="project" value="InterPro"/>
</dbReference>
<dbReference type="EMBL" id="DS989871">
    <property type="protein sequence ID" value="EDX71616.1"/>
    <property type="molecule type" value="Genomic_DNA"/>
</dbReference>
<keyword evidence="8" id="KW-1185">Reference proteome</keyword>
<dbReference type="PROSITE" id="PS50082">
    <property type="entry name" value="WD_REPEATS_2"/>
    <property type="match status" value="7"/>
</dbReference>
<dbReference type="PANTHER" id="PTHR22847">
    <property type="entry name" value="WD40 REPEAT PROTEIN"/>
    <property type="match status" value="1"/>
</dbReference>
<keyword evidence="1 3" id="KW-0853">WD repeat</keyword>
<dbReference type="Gene3D" id="3.40.50.300">
    <property type="entry name" value="P-loop containing nucleotide triphosphate hydrolases"/>
    <property type="match status" value="1"/>
</dbReference>
<evidence type="ECO:0000259" key="5">
    <source>
        <dbReference type="Pfam" id="PF00656"/>
    </source>
</evidence>
<dbReference type="Proteomes" id="UP000003835">
    <property type="component" value="Unassembled WGS sequence"/>
</dbReference>
<dbReference type="InterPro" id="IPR019775">
    <property type="entry name" value="WD40_repeat_CS"/>
</dbReference>
<dbReference type="InterPro" id="IPR049052">
    <property type="entry name" value="nSTAND1"/>
</dbReference>
<dbReference type="GO" id="GO:0004197">
    <property type="term" value="F:cysteine-type endopeptidase activity"/>
    <property type="evidence" value="ECO:0007669"/>
    <property type="project" value="InterPro"/>
</dbReference>
<feature type="repeat" description="WD" evidence="3">
    <location>
        <begin position="1041"/>
        <end position="1073"/>
    </location>
</feature>
<dbReference type="eggNOG" id="COG0419">
    <property type="taxonomic scope" value="Bacteria"/>
</dbReference>
<dbReference type="InterPro" id="IPR027417">
    <property type="entry name" value="P-loop_NTPase"/>
</dbReference>
<evidence type="ECO:0000256" key="3">
    <source>
        <dbReference type="PROSITE-ProRule" id="PRU00221"/>
    </source>
</evidence>
<organism evidence="7 8">
    <name type="scientific">Coleofasciculus chthonoplastes PCC 7420</name>
    <dbReference type="NCBI Taxonomy" id="118168"/>
    <lineage>
        <taxon>Bacteria</taxon>
        <taxon>Bacillati</taxon>
        <taxon>Cyanobacteriota</taxon>
        <taxon>Cyanophyceae</taxon>
        <taxon>Coleofasciculales</taxon>
        <taxon>Coleofasciculaceae</taxon>
        <taxon>Coleofasciculus</taxon>
    </lineage>
</organism>
<feature type="repeat" description="WD" evidence="3">
    <location>
        <begin position="1125"/>
        <end position="1157"/>
    </location>
</feature>
<dbReference type="AlphaFoldDB" id="B4W2J5"/>
<feature type="domain" description="Novel STAND NTPase 1" evidence="6">
    <location>
        <begin position="710"/>
        <end position="783"/>
    </location>
</feature>
<feature type="domain" description="Novel STAND NTPase 1" evidence="6">
    <location>
        <begin position="273"/>
        <end position="594"/>
    </location>
</feature>